<keyword evidence="1" id="KW-0418">Kinase</keyword>
<dbReference type="EMBL" id="DVMR01000037">
    <property type="protein sequence ID" value="HIU43530.1"/>
    <property type="molecule type" value="Genomic_DNA"/>
</dbReference>
<gene>
    <name evidence="1" type="ORF">IAB67_04450</name>
</gene>
<name>A0A9D1IUS6_9CLOT</name>
<protein>
    <submittedName>
        <fullName evidence="1">CotH kinase family protein</fullName>
    </submittedName>
</protein>
<dbReference type="GO" id="GO:0016301">
    <property type="term" value="F:kinase activity"/>
    <property type="evidence" value="ECO:0007669"/>
    <property type="project" value="UniProtKB-KW"/>
</dbReference>
<dbReference type="Proteomes" id="UP000824073">
    <property type="component" value="Unassembled WGS sequence"/>
</dbReference>
<sequence length="497" mass="57816">MKQKLLIFVLGALVIALTVTAGIAITAWAGGESDTLRVHQHQTARGPDEGCDCDGTELCSHLPLVIIETGGQTIPGVPTGERDRFGEETYTLAEDGREIIDVTVAVIDNQNRNNHPSDEPDFVTQSQFRVRGHASRHFEKAPYLLNFRNEDGTARDIEVMGMSAHNNWVLNGPYLDKSLVRNYLWYNMAGDLMDYAPNVRYCELIIDGEYRGLYLMVETITNGEEGRLNLRETVKDTELTGYLVRLDRPTEEEVGAVRDIYTYTERMFYLGEDASVRYPGESMLTPELAEEIERDLSAFEKALYSYDYDTEDYGYWNWIDVESFVDYFLINELSRNADAGRYSTYLYKEVDGKLKLCVWDFNNACDNFPDDEMTPSGFALSERVWFFMLFKNQAFVEQVIDRYWELREMVFSPEYISEYIDEVLEYLGPAVQRNNERWAESITEWEPLIPEERNDHSQTEAVERLKHWLYERIEWLDKHIEALRQYSHPSRNKAYNH</sequence>
<organism evidence="1 2">
    <name type="scientific">Candidatus Ventrousia excrementavium</name>
    <dbReference type="NCBI Taxonomy" id="2840961"/>
    <lineage>
        <taxon>Bacteria</taxon>
        <taxon>Bacillati</taxon>
        <taxon>Bacillota</taxon>
        <taxon>Clostridia</taxon>
        <taxon>Eubacteriales</taxon>
        <taxon>Clostridiaceae</taxon>
        <taxon>Clostridiaceae incertae sedis</taxon>
        <taxon>Candidatus Ventrousia</taxon>
    </lineage>
</organism>
<evidence type="ECO:0000313" key="2">
    <source>
        <dbReference type="Proteomes" id="UP000824073"/>
    </source>
</evidence>
<dbReference type="Pfam" id="PF08757">
    <property type="entry name" value="CotH"/>
    <property type="match status" value="1"/>
</dbReference>
<keyword evidence="1" id="KW-0808">Transferase</keyword>
<reference evidence="1" key="2">
    <citation type="journal article" date="2021" name="PeerJ">
        <title>Extensive microbial diversity within the chicken gut microbiome revealed by metagenomics and culture.</title>
        <authorList>
            <person name="Gilroy R."/>
            <person name="Ravi A."/>
            <person name="Getino M."/>
            <person name="Pursley I."/>
            <person name="Horton D.L."/>
            <person name="Alikhan N.F."/>
            <person name="Baker D."/>
            <person name="Gharbi K."/>
            <person name="Hall N."/>
            <person name="Watson M."/>
            <person name="Adriaenssens E.M."/>
            <person name="Foster-Nyarko E."/>
            <person name="Jarju S."/>
            <person name="Secka A."/>
            <person name="Antonio M."/>
            <person name="Oren A."/>
            <person name="Chaudhuri R.R."/>
            <person name="La Ragione R."/>
            <person name="Hildebrand F."/>
            <person name="Pallen M.J."/>
        </authorList>
    </citation>
    <scope>NUCLEOTIDE SEQUENCE</scope>
    <source>
        <strain evidence="1">CHK191-8634</strain>
    </source>
</reference>
<comment type="caution">
    <text evidence="1">The sequence shown here is derived from an EMBL/GenBank/DDBJ whole genome shotgun (WGS) entry which is preliminary data.</text>
</comment>
<dbReference type="InterPro" id="IPR014867">
    <property type="entry name" value="Spore_coat_CotH_CotH2/3/7"/>
</dbReference>
<proteinExistence type="predicted"/>
<reference evidence="1" key="1">
    <citation type="submission" date="2020-10" db="EMBL/GenBank/DDBJ databases">
        <authorList>
            <person name="Gilroy R."/>
        </authorList>
    </citation>
    <scope>NUCLEOTIDE SEQUENCE</scope>
    <source>
        <strain evidence="1">CHK191-8634</strain>
    </source>
</reference>
<evidence type="ECO:0000313" key="1">
    <source>
        <dbReference type="EMBL" id="HIU43530.1"/>
    </source>
</evidence>
<dbReference type="AlphaFoldDB" id="A0A9D1IUS6"/>
<accession>A0A9D1IUS6</accession>